<dbReference type="Proteomes" id="UP000249013">
    <property type="component" value="Chromosome 1"/>
</dbReference>
<dbReference type="EMBL" id="LS483409">
    <property type="protein sequence ID" value="SQG78610.1"/>
    <property type="molecule type" value="Genomic_DNA"/>
</dbReference>
<proteinExistence type="predicted"/>
<protein>
    <submittedName>
        <fullName evidence="1">Uncharacterized protein</fullName>
    </submittedName>
</protein>
<dbReference type="AlphaFoldDB" id="A0AA94M125"/>
<reference evidence="1 2" key="1">
    <citation type="submission" date="2018-06" db="EMBL/GenBank/DDBJ databases">
        <authorList>
            <consortium name="Pathogen Informatics"/>
            <person name="Doyle S."/>
        </authorList>
    </citation>
    <scope>NUCLEOTIDE SEQUENCE [LARGE SCALE GENOMIC DNA]</scope>
    <source>
        <strain evidence="1 2">NCTC13773</strain>
    </source>
</reference>
<organism evidence="1 2">
    <name type="scientific">Streptococcus gallolyticus</name>
    <dbReference type="NCBI Taxonomy" id="315405"/>
    <lineage>
        <taxon>Bacteria</taxon>
        <taxon>Bacillati</taxon>
        <taxon>Bacillota</taxon>
        <taxon>Bacilli</taxon>
        <taxon>Lactobacillales</taxon>
        <taxon>Streptococcaceae</taxon>
        <taxon>Streptococcus</taxon>
    </lineage>
</organism>
<evidence type="ECO:0000313" key="1">
    <source>
        <dbReference type="EMBL" id="SQG78610.1"/>
    </source>
</evidence>
<name>A0AA94M125_9STRE</name>
<sequence>MTLDINKEGLTILGIPFDSFSDFNIVWYVLDYQRLKIMNLLFKR</sequence>
<evidence type="ECO:0000313" key="2">
    <source>
        <dbReference type="Proteomes" id="UP000249013"/>
    </source>
</evidence>
<accession>A0AA94M125</accession>
<gene>
    <name evidence="1" type="ORF">NCTC13773_00376</name>
</gene>